<dbReference type="Gene3D" id="3.20.20.100">
    <property type="entry name" value="NADP-dependent oxidoreductase domain"/>
    <property type="match status" value="1"/>
</dbReference>
<dbReference type="PRINTS" id="PR00069">
    <property type="entry name" value="ALDKETRDTASE"/>
</dbReference>
<evidence type="ECO:0000256" key="2">
    <source>
        <dbReference type="SAM" id="MobiDB-lite"/>
    </source>
</evidence>
<reference evidence="4" key="1">
    <citation type="submission" date="2021-01" db="EMBL/GenBank/DDBJ databases">
        <authorList>
            <person name="Corre E."/>
            <person name="Pelletier E."/>
            <person name="Niang G."/>
            <person name="Scheremetjew M."/>
            <person name="Finn R."/>
            <person name="Kale V."/>
            <person name="Holt S."/>
            <person name="Cochrane G."/>
            <person name="Meng A."/>
            <person name="Brown T."/>
            <person name="Cohen L."/>
        </authorList>
    </citation>
    <scope>NUCLEOTIDE SEQUENCE</scope>
</reference>
<dbReference type="CDD" id="cd19075">
    <property type="entry name" value="AKR_AKR7A1-5"/>
    <property type="match status" value="1"/>
</dbReference>
<dbReference type="PANTHER" id="PTHR43364:SF4">
    <property type="entry name" value="NAD(P)-LINKED OXIDOREDUCTASE SUPERFAMILY PROTEIN"/>
    <property type="match status" value="1"/>
</dbReference>
<organism evidence="4">
    <name type="scientific">Noctiluca scintillans</name>
    <name type="common">Sea sparkle</name>
    <name type="synonym">Red tide dinoflagellate</name>
    <dbReference type="NCBI Taxonomy" id="2966"/>
    <lineage>
        <taxon>Eukaryota</taxon>
        <taxon>Sar</taxon>
        <taxon>Alveolata</taxon>
        <taxon>Dinophyceae</taxon>
        <taxon>Noctilucales</taxon>
        <taxon>Noctilucaceae</taxon>
        <taxon>Noctiluca</taxon>
    </lineage>
</organism>
<dbReference type="AlphaFoldDB" id="A0A7S1FBJ4"/>
<dbReference type="InterPro" id="IPR023210">
    <property type="entry name" value="NADP_OxRdtase_dom"/>
</dbReference>
<evidence type="ECO:0000256" key="1">
    <source>
        <dbReference type="ARBA" id="ARBA00023002"/>
    </source>
</evidence>
<evidence type="ECO:0000313" key="4">
    <source>
        <dbReference type="EMBL" id="CAD8857903.1"/>
    </source>
</evidence>
<protein>
    <recommendedName>
        <fullName evidence="3">NADP-dependent oxidoreductase domain-containing protein</fullName>
    </recommendedName>
</protein>
<dbReference type="PANTHER" id="PTHR43364">
    <property type="entry name" value="NADH-SPECIFIC METHYLGLYOXAL REDUCTASE-RELATED"/>
    <property type="match status" value="1"/>
</dbReference>
<dbReference type="GO" id="GO:0016491">
    <property type="term" value="F:oxidoreductase activity"/>
    <property type="evidence" value="ECO:0007669"/>
    <property type="project" value="UniProtKB-KW"/>
</dbReference>
<evidence type="ECO:0000259" key="3">
    <source>
        <dbReference type="Pfam" id="PF00248"/>
    </source>
</evidence>
<dbReference type="EMBL" id="HBFQ01045350">
    <property type="protein sequence ID" value="CAD8857903.1"/>
    <property type="molecule type" value="Transcribed_RNA"/>
</dbReference>
<name>A0A7S1FBJ4_NOCSC</name>
<feature type="region of interest" description="Disordered" evidence="2">
    <location>
        <begin position="340"/>
        <end position="359"/>
    </location>
</feature>
<feature type="domain" description="NADP-dependent oxidoreductase" evidence="3">
    <location>
        <begin position="21"/>
        <end position="306"/>
    </location>
</feature>
<keyword evidence="1" id="KW-0560">Oxidoreductase</keyword>
<gene>
    <name evidence="4" type="ORF">NSCI0253_LOCUS32255</name>
</gene>
<proteinExistence type="predicted"/>
<dbReference type="SUPFAM" id="SSF51430">
    <property type="entry name" value="NAD(P)-linked oxidoreductase"/>
    <property type="match status" value="1"/>
</dbReference>
<dbReference type="InterPro" id="IPR050523">
    <property type="entry name" value="AKR_Detox_Biosynth"/>
</dbReference>
<accession>A0A7S1FBJ4</accession>
<dbReference type="Pfam" id="PF00248">
    <property type="entry name" value="Aldo_ket_red"/>
    <property type="match status" value="1"/>
</dbReference>
<sequence>MQTACRRLSAMASHVSQPLPRLYLGTMTFAWSQASEVVDDAVALGMTQKFLAAGFTDIDTARIYSGGDTETMLGRVLKNPLGKYSLATKVHPSQPGGLSAQGIQGQFEKSLKELGVDRVDVLYLHQPDPEHDLTESLAHVDSLVREGKVARIGLSNYSALETDRLCELCKEHGWTLPSFYQGLYNPLNRLAEEELLPVLRRHNIGFIAFNPLAAGLLSGKHSPTGTVISGRFKENPNYLPRFYTDANFAALDKIRTACAEHNLGMVPATYSWLLLHSSLDGSRGDGLLLGASSLAHLEENLDSCTDPKSLPTSVREAFDSAWDVCKDGAFPYWRSYSKDQPGREGLHPGASYNAAKTKT</sequence>
<dbReference type="InterPro" id="IPR036812">
    <property type="entry name" value="NAD(P)_OxRdtase_dom_sf"/>
</dbReference>
<dbReference type="InterPro" id="IPR020471">
    <property type="entry name" value="AKR"/>
</dbReference>